<keyword evidence="2" id="KW-1185">Reference proteome</keyword>
<reference evidence="1 2" key="1">
    <citation type="journal article" date="2012" name="J. Bacteriol.">
        <title>Genome sequence of 'Candidatus Methanomethylophilus alvus' Mx1201, a methanogenic archaeon from the human gut belonging to a seventh order of methanogens.</title>
        <authorList>
            <person name="Borrel G."/>
            <person name="Harris H.M."/>
            <person name="Tottey W."/>
            <person name="Mihajlovski A."/>
            <person name="Parisot N."/>
            <person name="Peyretaillade E."/>
            <person name="Peyret P."/>
            <person name="Gribaldo S."/>
            <person name="O'Toole P.W."/>
            <person name="Brugere J.F."/>
        </authorList>
    </citation>
    <scope>NUCLEOTIDE SEQUENCE [LARGE SCALE GENOMIC DNA]</scope>
    <source>
        <strain evidence="1 2">Mx1201</strain>
    </source>
</reference>
<dbReference type="KEGG" id="max:MMALV_04570"/>
<evidence type="ECO:0000313" key="1">
    <source>
        <dbReference type="EMBL" id="AGI85199.1"/>
    </source>
</evidence>
<sequence>MKELIYIVGYNKKESSSSFVKSDKEKDYSLFDCKISNIIPDSKKPYQTPL</sequence>
<dbReference type="Proteomes" id="UP000012672">
    <property type="component" value="Chromosome"/>
</dbReference>
<accession>M9SBM7</accession>
<dbReference type="HOGENOM" id="CLU_3112867_0_0_2"/>
<gene>
    <name evidence="1" type="ORF">MMALV_04570</name>
</gene>
<protein>
    <submittedName>
        <fullName evidence="1">Uncharacterized protein</fullName>
    </submittedName>
</protein>
<dbReference type="InParanoid" id="M9SBM7"/>
<proteinExistence type="predicted"/>
<evidence type="ECO:0000313" key="2">
    <source>
        <dbReference type="Proteomes" id="UP000012672"/>
    </source>
</evidence>
<dbReference type="STRING" id="1236689.MMALV_04570"/>
<dbReference type="EMBL" id="CP004049">
    <property type="protein sequence ID" value="AGI85199.1"/>
    <property type="molecule type" value="Genomic_DNA"/>
</dbReference>
<dbReference type="AlphaFoldDB" id="M9SBM7"/>
<organism evidence="1 2">
    <name type="scientific">Methanomethylophilus alvi (strain Mx1201)</name>
    <dbReference type="NCBI Taxonomy" id="1236689"/>
    <lineage>
        <taxon>Archaea</taxon>
        <taxon>Methanobacteriati</taxon>
        <taxon>Thermoplasmatota</taxon>
        <taxon>Thermoplasmata</taxon>
        <taxon>Methanomassiliicoccales</taxon>
        <taxon>Methanomethylophilaceae</taxon>
        <taxon>Methanomethylophilus</taxon>
    </lineage>
</organism>
<name>M9SBM7_METAX</name>